<dbReference type="EMBL" id="AEIG01000033">
    <property type="protein sequence ID" value="EGG29793.1"/>
    <property type="molecule type" value="Genomic_DNA"/>
</dbReference>
<feature type="binding site" evidence="13">
    <location>
        <position position="108"/>
    </location>
    <ligand>
        <name>Mg(2+)</name>
        <dbReference type="ChEBI" id="CHEBI:18420"/>
        <label>1</label>
    </ligand>
</feature>
<keyword evidence="6" id="KW-0378">Hydrolase</keyword>
<evidence type="ECO:0000256" key="9">
    <source>
        <dbReference type="ARBA" id="ARBA00030162"/>
    </source>
</evidence>
<evidence type="ECO:0000256" key="13">
    <source>
        <dbReference type="PIRSR" id="PIRSR604385-2"/>
    </source>
</evidence>
<dbReference type="RefSeq" id="WP_009575617.1">
    <property type="nucleotide sequence ID" value="NZ_AEIG01000033.1"/>
</dbReference>
<evidence type="ECO:0000256" key="1">
    <source>
        <dbReference type="ARBA" id="ARBA00001946"/>
    </source>
</evidence>
<evidence type="ECO:0000256" key="8">
    <source>
        <dbReference type="ARBA" id="ARBA00025164"/>
    </source>
</evidence>
<evidence type="ECO:0000256" key="12">
    <source>
        <dbReference type="ARBA" id="ARBA00049546"/>
    </source>
</evidence>
<keyword evidence="5 13" id="KW-0479">Metal-binding</keyword>
<proteinExistence type="inferred from homology"/>
<feature type="binding site" evidence="13">
    <location>
        <position position="92"/>
    </location>
    <ligand>
        <name>Mg(2+)</name>
        <dbReference type="ChEBI" id="CHEBI:18420"/>
        <label>1</label>
    </ligand>
</feature>
<evidence type="ECO:0000256" key="2">
    <source>
        <dbReference type="ARBA" id="ARBA00007482"/>
    </source>
</evidence>
<comment type="caution">
    <text evidence="14">The sequence shown here is derived from an EMBL/GenBank/DDBJ whole genome shotgun (WGS) entry which is preliminary data.</text>
</comment>
<evidence type="ECO:0000256" key="5">
    <source>
        <dbReference type="ARBA" id="ARBA00022723"/>
    </source>
</evidence>
<dbReference type="Gene3D" id="3.90.79.10">
    <property type="entry name" value="Nucleoside Triphosphate Pyrophosphohydrolase"/>
    <property type="match status" value="1"/>
</dbReference>
<comment type="function">
    <text evidence="8">Acts on ADP-mannose and ADP-glucose as well as ADP-ribose. Prevents glycogen biosynthesis. The reaction catalyzed by this enzyme is a limiting step of the gluconeogenic process.</text>
</comment>
<evidence type="ECO:0000256" key="4">
    <source>
        <dbReference type="ARBA" id="ARBA00013297"/>
    </source>
</evidence>
<dbReference type="PANTHER" id="PTHR11839:SF5">
    <property type="entry name" value="ADP-RIBOSE PYROPHOSPHATASE"/>
    <property type="match status" value="1"/>
</dbReference>
<sequence>MTDLPQYTRADVEILEQDWVFRGYFGVRRVTLRHRKFDGSWSDAITRELFERGDAVAVLPYDVVRDELILIEQFRPGALGDGRSPWMLELVAGVVEPDESDSEVAHREALEEAGCTLDKIELIATFYPSAGACTEQIRCFVGRVDSAPERGVFGLDEEHEDIKVHRVSCEQAFAMLRDNKVNNGHTLIALQWLALNHQALRERWL</sequence>
<evidence type="ECO:0000256" key="7">
    <source>
        <dbReference type="ARBA" id="ARBA00022842"/>
    </source>
</evidence>
<dbReference type="PROSITE" id="PS51462">
    <property type="entry name" value="NUDIX"/>
    <property type="match status" value="1"/>
</dbReference>
<evidence type="ECO:0000256" key="6">
    <source>
        <dbReference type="ARBA" id="ARBA00022801"/>
    </source>
</evidence>
<dbReference type="GO" id="GO:0046872">
    <property type="term" value="F:metal ion binding"/>
    <property type="evidence" value="ECO:0007669"/>
    <property type="project" value="UniProtKB-KW"/>
</dbReference>
<dbReference type="NCBIfam" id="TIGR00052">
    <property type="entry name" value="nudix-type nucleoside diphosphatase, YffH/AdpP family"/>
    <property type="match status" value="1"/>
</dbReference>
<comment type="catalytic activity">
    <reaction evidence="12">
        <text>ADP-D-ribose + H2O = D-ribose 5-phosphate + AMP + 2 H(+)</text>
        <dbReference type="Rhea" id="RHEA:10412"/>
        <dbReference type="ChEBI" id="CHEBI:15377"/>
        <dbReference type="ChEBI" id="CHEBI:15378"/>
        <dbReference type="ChEBI" id="CHEBI:57967"/>
        <dbReference type="ChEBI" id="CHEBI:78346"/>
        <dbReference type="ChEBI" id="CHEBI:456215"/>
        <dbReference type="EC" id="3.6.1.13"/>
    </reaction>
</comment>
<dbReference type="PANTHER" id="PTHR11839">
    <property type="entry name" value="UDP/ADP-SUGAR PYROPHOSPHATASE"/>
    <property type="match status" value="1"/>
</dbReference>
<dbReference type="eggNOG" id="COG0494">
    <property type="taxonomic scope" value="Bacteria"/>
</dbReference>
<dbReference type="GO" id="GO:0019144">
    <property type="term" value="F:ADP-sugar diphosphatase activity"/>
    <property type="evidence" value="ECO:0007669"/>
    <property type="project" value="TreeGrafter"/>
</dbReference>
<dbReference type="SUPFAM" id="SSF55811">
    <property type="entry name" value="Nudix"/>
    <property type="match status" value="1"/>
</dbReference>
<accession>F3L1J7</accession>
<dbReference type="OrthoDB" id="5292471at2"/>
<evidence type="ECO:0000256" key="10">
    <source>
        <dbReference type="ARBA" id="ARBA00030308"/>
    </source>
</evidence>
<dbReference type="InterPro" id="IPR015797">
    <property type="entry name" value="NUDIX_hydrolase-like_dom_sf"/>
</dbReference>
<dbReference type="InterPro" id="IPR000086">
    <property type="entry name" value="NUDIX_hydrolase_dom"/>
</dbReference>
<keyword evidence="15" id="KW-1185">Reference proteome</keyword>
<dbReference type="GO" id="GO:0005829">
    <property type="term" value="C:cytosol"/>
    <property type="evidence" value="ECO:0007669"/>
    <property type="project" value="TreeGrafter"/>
</dbReference>
<dbReference type="GO" id="GO:0019693">
    <property type="term" value="P:ribose phosphate metabolic process"/>
    <property type="evidence" value="ECO:0007669"/>
    <property type="project" value="TreeGrafter"/>
</dbReference>
<dbReference type="Proteomes" id="UP000005615">
    <property type="component" value="Unassembled WGS sequence"/>
</dbReference>
<dbReference type="AlphaFoldDB" id="F3L1J7"/>
<dbReference type="Pfam" id="PF00293">
    <property type="entry name" value="NUDIX"/>
    <property type="match status" value="1"/>
</dbReference>
<dbReference type="GO" id="GO:0047631">
    <property type="term" value="F:ADP-ribose diphosphatase activity"/>
    <property type="evidence" value="ECO:0007669"/>
    <property type="project" value="UniProtKB-EC"/>
</dbReference>
<dbReference type="InterPro" id="IPR004385">
    <property type="entry name" value="NDP_pyrophosphatase"/>
</dbReference>
<dbReference type="EC" id="3.6.1.13" evidence="3"/>
<comment type="cofactor">
    <cofactor evidence="1 13">
        <name>Mg(2+)</name>
        <dbReference type="ChEBI" id="CHEBI:18420"/>
    </cofactor>
</comment>
<feature type="binding site" evidence="13">
    <location>
        <position position="160"/>
    </location>
    <ligand>
        <name>Mg(2+)</name>
        <dbReference type="ChEBI" id="CHEBI:18420"/>
        <label>1</label>
    </ligand>
</feature>
<keyword evidence="7 13" id="KW-0460">Magnesium</keyword>
<evidence type="ECO:0000313" key="14">
    <source>
        <dbReference type="EMBL" id="EGG29793.1"/>
    </source>
</evidence>
<dbReference type="STRING" id="2518989.IMCC3088_1337"/>
<dbReference type="CDD" id="cd24155">
    <property type="entry name" value="NUDIX_ADPRase"/>
    <property type="match status" value="1"/>
</dbReference>
<dbReference type="InterPro" id="IPR020084">
    <property type="entry name" value="NUDIX_hydrolase_CS"/>
</dbReference>
<gene>
    <name evidence="14" type="ORF">IMCC3088_1337</name>
</gene>
<evidence type="ECO:0000256" key="11">
    <source>
        <dbReference type="ARBA" id="ARBA00033056"/>
    </source>
</evidence>
<comment type="similarity">
    <text evidence="2">Belongs to the Nudix hydrolase family. NudF subfamily.</text>
</comment>
<reference evidence="14 15" key="1">
    <citation type="journal article" date="2011" name="J. Bacteriol.">
        <title>Genome sequence of strain IMCC3088, a proteorhodopsin-containing marine bacterium belonging to the OM60/NOR5 clade.</title>
        <authorList>
            <person name="Jang Y."/>
            <person name="Oh H.M."/>
            <person name="Kang I."/>
            <person name="Lee K."/>
            <person name="Yang S.J."/>
            <person name="Cho J.C."/>
        </authorList>
    </citation>
    <scope>NUCLEOTIDE SEQUENCE [LARGE SCALE GENOMIC DNA]</scope>
    <source>
        <strain evidence="14 15">IMCC3088</strain>
    </source>
</reference>
<name>F3L1J7_9GAMM</name>
<evidence type="ECO:0000256" key="3">
    <source>
        <dbReference type="ARBA" id="ARBA00012453"/>
    </source>
</evidence>
<dbReference type="PROSITE" id="PS00893">
    <property type="entry name" value="NUDIX_BOX"/>
    <property type="match status" value="1"/>
</dbReference>
<dbReference type="GO" id="GO:0006753">
    <property type="term" value="P:nucleoside phosphate metabolic process"/>
    <property type="evidence" value="ECO:0007669"/>
    <property type="project" value="TreeGrafter"/>
</dbReference>
<protein>
    <recommendedName>
        <fullName evidence="4">ADP-ribose pyrophosphatase</fullName>
        <ecNumber evidence="3">3.6.1.13</ecNumber>
    </recommendedName>
    <alternativeName>
        <fullName evidence="9">ADP-ribose diphosphatase</fullName>
    </alternativeName>
    <alternativeName>
        <fullName evidence="11">ADP-ribose phosphohydrolase</fullName>
    </alternativeName>
    <alternativeName>
        <fullName evidence="10">Adenosine diphosphoribose pyrophosphatase</fullName>
    </alternativeName>
</protein>
<feature type="binding site" evidence="13">
    <location>
        <position position="112"/>
    </location>
    <ligand>
        <name>Mg(2+)</name>
        <dbReference type="ChEBI" id="CHEBI:18420"/>
        <label>1</label>
    </ligand>
</feature>
<evidence type="ECO:0000313" key="15">
    <source>
        <dbReference type="Proteomes" id="UP000005615"/>
    </source>
</evidence>
<organism evidence="14 15">
    <name type="scientific">Aequoribacter fuscus</name>
    <dbReference type="NCBI Taxonomy" id="2518989"/>
    <lineage>
        <taxon>Bacteria</taxon>
        <taxon>Pseudomonadati</taxon>
        <taxon>Pseudomonadota</taxon>
        <taxon>Gammaproteobacteria</taxon>
        <taxon>Cellvibrionales</taxon>
        <taxon>Halieaceae</taxon>
        <taxon>Aequoribacter</taxon>
    </lineage>
</organism>